<keyword evidence="2" id="KW-0808">Transferase</keyword>
<organism evidence="2 3">
    <name type="scientific">Alteraurantiacibacter aquimixticola</name>
    <dbReference type="NCBI Taxonomy" id="2489173"/>
    <lineage>
        <taxon>Bacteria</taxon>
        <taxon>Pseudomonadati</taxon>
        <taxon>Pseudomonadota</taxon>
        <taxon>Alphaproteobacteria</taxon>
        <taxon>Sphingomonadales</taxon>
        <taxon>Erythrobacteraceae</taxon>
        <taxon>Alteraurantiacibacter</taxon>
    </lineage>
</organism>
<dbReference type="PANTHER" id="PTHR43233:SF1">
    <property type="entry name" value="FAMILY N-ACETYLTRANSFERASE, PUTATIVE (AFU_ORTHOLOGUE AFUA_6G03350)-RELATED"/>
    <property type="match status" value="1"/>
</dbReference>
<dbReference type="Gene3D" id="3.40.630.30">
    <property type="match status" value="1"/>
</dbReference>
<dbReference type="RefSeq" id="WP_136693965.1">
    <property type="nucleotide sequence ID" value="NZ_SSHH01000003.1"/>
</dbReference>
<gene>
    <name evidence="2" type="ORF">E5222_11595</name>
</gene>
<accession>A0A4T3EXW2</accession>
<dbReference type="CDD" id="cd04301">
    <property type="entry name" value="NAT_SF"/>
    <property type="match status" value="1"/>
</dbReference>
<dbReference type="SUPFAM" id="SSF55729">
    <property type="entry name" value="Acyl-CoA N-acyltransferases (Nat)"/>
    <property type="match status" value="1"/>
</dbReference>
<dbReference type="GO" id="GO:0016747">
    <property type="term" value="F:acyltransferase activity, transferring groups other than amino-acyl groups"/>
    <property type="evidence" value="ECO:0007669"/>
    <property type="project" value="InterPro"/>
</dbReference>
<dbReference type="InterPro" id="IPR016181">
    <property type="entry name" value="Acyl_CoA_acyltransferase"/>
</dbReference>
<dbReference type="EMBL" id="SSHH01000003">
    <property type="protein sequence ID" value="TIX49488.1"/>
    <property type="molecule type" value="Genomic_DNA"/>
</dbReference>
<protein>
    <submittedName>
        <fullName evidence="2">N-acetyltransferase</fullName>
    </submittedName>
</protein>
<keyword evidence="3" id="KW-1185">Reference proteome</keyword>
<dbReference type="OrthoDB" id="9797456at2"/>
<feature type="domain" description="N-acetyltransferase" evidence="1">
    <location>
        <begin position="8"/>
        <end position="146"/>
    </location>
</feature>
<proteinExistence type="predicted"/>
<dbReference type="Proteomes" id="UP000309389">
    <property type="component" value="Unassembled WGS sequence"/>
</dbReference>
<name>A0A4T3EXW2_9SPHN</name>
<sequence length="146" mass="16305">MIALPPGYELTDDQSRIDVEATHAYLTRSYWSPGIPLETVQRALANSLCAAVRHDGAQVGFARVITDYATFAWLADVYVLEDHRGLGLSKAMVAALQDHPRLQGLRRWGLHTLDAHGLYTQLGWKGQATPDRMMERVFTNLYPVPA</sequence>
<dbReference type="InterPro" id="IPR053144">
    <property type="entry name" value="Acetyltransferase_Butenolide"/>
</dbReference>
<dbReference type="InterPro" id="IPR000182">
    <property type="entry name" value="GNAT_dom"/>
</dbReference>
<dbReference type="AlphaFoldDB" id="A0A4T3EXW2"/>
<reference evidence="2 3" key="1">
    <citation type="submission" date="2019-04" db="EMBL/GenBank/DDBJ databases">
        <title>Altererythrobacter aquimixticola sp. nov., isolated from sediment of junction between the ocean and a freshwater spring.</title>
        <authorList>
            <person name="Yoon J.-H."/>
        </authorList>
    </citation>
    <scope>NUCLEOTIDE SEQUENCE [LARGE SCALE GENOMIC DNA]</scope>
    <source>
        <strain evidence="2 3">SSKS-13</strain>
    </source>
</reference>
<comment type="caution">
    <text evidence="2">The sequence shown here is derived from an EMBL/GenBank/DDBJ whole genome shotgun (WGS) entry which is preliminary data.</text>
</comment>
<dbReference type="PROSITE" id="PS51186">
    <property type="entry name" value="GNAT"/>
    <property type="match status" value="1"/>
</dbReference>
<dbReference type="Pfam" id="PF00583">
    <property type="entry name" value="Acetyltransf_1"/>
    <property type="match status" value="1"/>
</dbReference>
<evidence type="ECO:0000313" key="3">
    <source>
        <dbReference type="Proteomes" id="UP000309389"/>
    </source>
</evidence>
<evidence type="ECO:0000313" key="2">
    <source>
        <dbReference type="EMBL" id="TIX49488.1"/>
    </source>
</evidence>
<dbReference type="PANTHER" id="PTHR43233">
    <property type="entry name" value="FAMILY N-ACETYLTRANSFERASE, PUTATIVE (AFU_ORTHOLOGUE AFUA_6G03350)-RELATED"/>
    <property type="match status" value="1"/>
</dbReference>
<evidence type="ECO:0000259" key="1">
    <source>
        <dbReference type="PROSITE" id="PS51186"/>
    </source>
</evidence>